<name>A0ABQ9XRF6_9EUKA</name>
<protein>
    <submittedName>
        <fullName evidence="2">Uncharacterized protein</fullName>
    </submittedName>
</protein>
<proteinExistence type="predicted"/>
<feature type="chain" id="PRO_5046261521" evidence="1">
    <location>
        <begin position="21"/>
        <end position="185"/>
    </location>
</feature>
<keyword evidence="1" id="KW-0732">Signal</keyword>
<evidence type="ECO:0000313" key="3">
    <source>
        <dbReference type="Proteomes" id="UP001281761"/>
    </source>
</evidence>
<accession>A0ABQ9XRF6</accession>
<dbReference type="Proteomes" id="UP001281761">
    <property type="component" value="Unassembled WGS sequence"/>
</dbReference>
<reference evidence="2 3" key="1">
    <citation type="journal article" date="2022" name="bioRxiv">
        <title>Genomics of Preaxostyla Flagellates Illuminates Evolutionary Transitions and the Path Towards Mitochondrial Loss.</title>
        <authorList>
            <person name="Novak L.V.F."/>
            <person name="Treitli S.C."/>
            <person name="Pyrih J."/>
            <person name="Halakuc P."/>
            <person name="Pipaliya S.V."/>
            <person name="Vacek V."/>
            <person name="Brzon O."/>
            <person name="Soukal P."/>
            <person name="Eme L."/>
            <person name="Dacks J.B."/>
            <person name="Karnkowska A."/>
            <person name="Elias M."/>
            <person name="Hampl V."/>
        </authorList>
    </citation>
    <scope>NUCLEOTIDE SEQUENCE [LARGE SCALE GENOMIC DNA]</scope>
    <source>
        <strain evidence="2">NAU3</strain>
        <tissue evidence="2">Gut</tissue>
    </source>
</reference>
<gene>
    <name evidence="2" type="ORF">BLNAU_10744</name>
</gene>
<evidence type="ECO:0000313" key="2">
    <source>
        <dbReference type="EMBL" id="KAK2954245.1"/>
    </source>
</evidence>
<evidence type="ECO:0000256" key="1">
    <source>
        <dbReference type="SAM" id="SignalP"/>
    </source>
</evidence>
<organism evidence="2 3">
    <name type="scientific">Blattamonas nauphoetae</name>
    <dbReference type="NCBI Taxonomy" id="2049346"/>
    <lineage>
        <taxon>Eukaryota</taxon>
        <taxon>Metamonada</taxon>
        <taxon>Preaxostyla</taxon>
        <taxon>Oxymonadida</taxon>
        <taxon>Blattamonas</taxon>
    </lineage>
</organism>
<dbReference type="EMBL" id="JARBJD010000080">
    <property type="protein sequence ID" value="KAK2954245.1"/>
    <property type="molecule type" value="Genomic_DNA"/>
</dbReference>
<comment type="caution">
    <text evidence="2">The sequence shown here is derived from an EMBL/GenBank/DDBJ whole genome shotgun (WGS) entry which is preliminary data.</text>
</comment>
<sequence>MSAVSIVILLGFVFVRSAFAAILKTEVSNPLTGLVPYLISPESTERIQDEDGDHLGRGRGGDLFSQWNRTRLDLEMNSSSLILGCHSEKNRQPLLPPVSIALFLDAPDLIQELLSTPHFPLPILHQIRGKRTLKDATETKLNDYTAQITSGRGDFLVRPVGPNHVPIPLLNDPTPPSESRKCIHL</sequence>
<feature type="signal peptide" evidence="1">
    <location>
        <begin position="1"/>
        <end position="20"/>
    </location>
</feature>
<keyword evidence="3" id="KW-1185">Reference proteome</keyword>